<protein>
    <recommendedName>
        <fullName evidence="3">FBD domain-containing protein</fullName>
    </recommendedName>
</protein>
<proteinExistence type="predicted"/>
<organism evidence="1 2">
    <name type="scientific">Stephania japonica</name>
    <dbReference type="NCBI Taxonomy" id="461633"/>
    <lineage>
        <taxon>Eukaryota</taxon>
        <taxon>Viridiplantae</taxon>
        <taxon>Streptophyta</taxon>
        <taxon>Embryophyta</taxon>
        <taxon>Tracheophyta</taxon>
        <taxon>Spermatophyta</taxon>
        <taxon>Magnoliopsida</taxon>
        <taxon>Ranunculales</taxon>
        <taxon>Menispermaceae</taxon>
        <taxon>Menispermoideae</taxon>
        <taxon>Cissampelideae</taxon>
        <taxon>Stephania</taxon>
    </lineage>
</organism>
<dbReference type="EMBL" id="JBBNAE010000010">
    <property type="protein sequence ID" value="KAK9091388.1"/>
    <property type="molecule type" value="Genomic_DNA"/>
</dbReference>
<name>A0AAP0EKU4_9MAGN</name>
<gene>
    <name evidence="1" type="ORF">Sjap_024565</name>
</gene>
<dbReference type="Proteomes" id="UP001417504">
    <property type="component" value="Unassembled WGS sequence"/>
</dbReference>
<sequence length="141" mass="15782">MRAEVLKTPVQRRSAKDAMATLSLELKTSLDSITATAQFASLLINNCYYLQVLVLHLVDRDQISNTSTNSKVVAELPIYTSNKLKYIAVFGVEGLDCELELFQLLLHSAVNLEPIVIVWKNFEHYEKGLKSVPLQAFPTVS</sequence>
<evidence type="ECO:0008006" key="3">
    <source>
        <dbReference type="Google" id="ProtNLM"/>
    </source>
</evidence>
<keyword evidence="2" id="KW-1185">Reference proteome</keyword>
<evidence type="ECO:0000313" key="1">
    <source>
        <dbReference type="EMBL" id="KAK9091388.1"/>
    </source>
</evidence>
<reference evidence="1 2" key="1">
    <citation type="submission" date="2024-01" db="EMBL/GenBank/DDBJ databases">
        <title>Genome assemblies of Stephania.</title>
        <authorList>
            <person name="Yang L."/>
        </authorList>
    </citation>
    <scope>NUCLEOTIDE SEQUENCE [LARGE SCALE GENOMIC DNA]</scope>
    <source>
        <strain evidence="1">QJT</strain>
        <tissue evidence="1">Leaf</tissue>
    </source>
</reference>
<dbReference type="AlphaFoldDB" id="A0AAP0EKU4"/>
<comment type="caution">
    <text evidence="1">The sequence shown here is derived from an EMBL/GenBank/DDBJ whole genome shotgun (WGS) entry which is preliminary data.</text>
</comment>
<accession>A0AAP0EKU4</accession>
<evidence type="ECO:0000313" key="2">
    <source>
        <dbReference type="Proteomes" id="UP001417504"/>
    </source>
</evidence>